<dbReference type="Gene3D" id="3.40.50.1820">
    <property type="entry name" value="alpha/beta hydrolase"/>
    <property type="match status" value="1"/>
</dbReference>
<organism evidence="3 4">
    <name type="scientific">Bradyrhizobium uaiense</name>
    <dbReference type="NCBI Taxonomy" id="2594946"/>
    <lineage>
        <taxon>Bacteria</taxon>
        <taxon>Pseudomonadati</taxon>
        <taxon>Pseudomonadota</taxon>
        <taxon>Alphaproteobacteria</taxon>
        <taxon>Hyphomicrobiales</taxon>
        <taxon>Nitrobacteraceae</taxon>
        <taxon>Bradyrhizobium</taxon>
    </lineage>
</organism>
<accession>A0A6P1B9E5</accession>
<sequence length="237" mass="25152">MKRLRYSMALICAGLTIFFASSLLLNNGAQAKPGTAVALRSTNSPARLHSSAAHAYLFRGLLNVFSLGMDSLAAQLQAAGVAAVVANHTQWRSVADDIIVRYRAGQRGPIILVGHSLGADAVMSMAEYLGQMGVPVALVVPFDGTSSHVASANVGRVLNLYKSESVRIGRGPGFRGELTNYYVRDVNVTHFNIDKDAALHSMVIRKIRAIGSAVARPRKNQGPSNLVSPAAQPSTNS</sequence>
<reference evidence="3 4" key="1">
    <citation type="journal article" date="2020" name="Arch. Microbiol.">
        <title>Bradyrhizobium uaiense sp. nov., a new highly efficient cowpea symbiont.</title>
        <authorList>
            <person name="Cabral Michel D."/>
            <person name="Azarias Guimaraes A."/>
            <person name="Martins da Costa E."/>
            <person name="Soares de Carvalho T."/>
            <person name="Balsanelli E."/>
            <person name="Willems A."/>
            <person name="Maltempi de Souza E."/>
            <person name="de Souza Moreira F.M."/>
        </authorList>
    </citation>
    <scope>NUCLEOTIDE SEQUENCE [LARGE SCALE GENOMIC DNA]</scope>
    <source>
        <strain evidence="3 4">UFLA 03-164</strain>
    </source>
</reference>
<name>A0A6P1B9E5_9BRAD</name>
<dbReference type="AlphaFoldDB" id="A0A6P1B9E5"/>
<dbReference type="InterPro" id="IPR029058">
    <property type="entry name" value="AB_hydrolase_fold"/>
</dbReference>
<dbReference type="Proteomes" id="UP000468531">
    <property type="component" value="Unassembled WGS sequence"/>
</dbReference>
<comment type="caution">
    <text evidence="3">The sequence shown here is derived from an EMBL/GenBank/DDBJ whole genome shotgun (WGS) entry which is preliminary data.</text>
</comment>
<dbReference type="RefSeq" id="WP_163150716.1">
    <property type="nucleotide sequence ID" value="NZ_VKHP01000008.1"/>
</dbReference>
<evidence type="ECO:0008006" key="5">
    <source>
        <dbReference type="Google" id="ProtNLM"/>
    </source>
</evidence>
<keyword evidence="4" id="KW-1185">Reference proteome</keyword>
<gene>
    <name evidence="3" type="ORF">FNJ47_03710</name>
</gene>
<dbReference type="EMBL" id="VKHP01000008">
    <property type="protein sequence ID" value="NEU94953.1"/>
    <property type="molecule type" value="Genomic_DNA"/>
</dbReference>
<evidence type="ECO:0000256" key="2">
    <source>
        <dbReference type="SAM" id="SignalP"/>
    </source>
</evidence>
<feature type="chain" id="PRO_5026964193" description="Thioesterase domain-containing protein" evidence="2">
    <location>
        <begin position="32"/>
        <end position="237"/>
    </location>
</feature>
<evidence type="ECO:0000256" key="1">
    <source>
        <dbReference type="SAM" id="MobiDB-lite"/>
    </source>
</evidence>
<feature type="signal peptide" evidence="2">
    <location>
        <begin position="1"/>
        <end position="31"/>
    </location>
</feature>
<evidence type="ECO:0000313" key="4">
    <source>
        <dbReference type="Proteomes" id="UP000468531"/>
    </source>
</evidence>
<feature type="region of interest" description="Disordered" evidence="1">
    <location>
        <begin position="215"/>
        <end position="237"/>
    </location>
</feature>
<evidence type="ECO:0000313" key="3">
    <source>
        <dbReference type="EMBL" id="NEU94953.1"/>
    </source>
</evidence>
<proteinExistence type="predicted"/>
<protein>
    <recommendedName>
        <fullName evidence="5">Thioesterase domain-containing protein</fullName>
    </recommendedName>
</protein>
<keyword evidence="2" id="KW-0732">Signal</keyword>
<feature type="compositionally biased region" description="Polar residues" evidence="1">
    <location>
        <begin position="221"/>
        <end position="237"/>
    </location>
</feature>
<dbReference type="SUPFAM" id="SSF53474">
    <property type="entry name" value="alpha/beta-Hydrolases"/>
    <property type="match status" value="1"/>
</dbReference>